<dbReference type="AlphaFoldDB" id="A0A9N9FYV6"/>
<comment type="caution">
    <text evidence="1">The sequence shown here is derived from an EMBL/GenBank/DDBJ whole genome shotgun (WGS) entry which is preliminary data.</text>
</comment>
<evidence type="ECO:0000313" key="1">
    <source>
        <dbReference type="EMBL" id="CAG8565619.1"/>
    </source>
</evidence>
<accession>A0A9N9FYV6</accession>
<reference evidence="1" key="1">
    <citation type="submission" date="2021-06" db="EMBL/GenBank/DDBJ databases">
        <authorList>
            <person name="Kallberg Y."/>
            <person name="Tangrot J."/>
            <person name="Rosling A."/>
        </authorList>
    </citation>
    <scope>NUCLEOTIDE SEQUENCE</scope>
    <source>
        <strain evidence="1">FL130A</strain>
    </source>
</reference>
<name>A0A9N9FYV6_9GLOM</name>
<feature type="non-terminal residue" evidence="1">
    <location>
        <position position="78"/>
    </location>
</feature>
<keyword evidence="2" id="KW-1185">Reference proteome</keyword>
<dbReference type="Proteomes" id="UP000789508">
    <property type="component" value="Unassembled WGS sequence"/>
</dbReference>
<organism evidence="1 2">
    <name type="scientific">Ambispora leptoticha</name>
    <dbReference type="NCBI Taxonomy" id="144679"/>
    <lineage>
        <taxon>Eukaryota</taxon>
        <taxon>Fungi</taxon>
        <taxon>Fungi incertae sedis</taxon>
        <taxon>Mucoromycota</taxon>
        <taxon>Glomeromycotina</taxon>
        <taxon>Glomeromycetes</taxon>
        <taxon>Archaeosporales</taxon>
        <taxon>Ambisporaceae</taxon>
        <taxon>Ambispora</taxon>
    </lineage>
</organism>
<protein>
    <submittedName>
        <fullName evidence="1">10765_t:CDS:1</fullName>
    </submittedName>
</protein>
<evidence type="ECO:0000313" key="2">
    <source>
        <dbReference type="Proteomes" id="UP000789508"/>
    </source>
</evidence>
<gene>
    <name evidence="1" type="ORF">ALEPTO_LOCUS6566</name>
</gene>
<sequence>IEASHLYYKYRPNEKESALLEYHSRYVGESRLAISSSPDSSYVNSLSHLFFHREVRSFDLPVPYGLSLNQKPAKRVQI</sequence>
<proteinExistence type="predicted"/>
<dbReference type="EMBL" id="CAJVPS010002327">
    <property type="protein sequence ID" value="CAG8565619.1"/>
    <property type="molecule type" value="Genomic_DNA"/>
</dbReference>